<reference evidence="1 2" key="1">
    <citation type="submission" date="2019-04" db="EMBL/GenBank/DDBJ databases">
        <title>Friends and foes A comparative genomics study of 23 Aspergillus species from section Flavi.</title>
        <authorList>
            <consortium name="DOE Joint Genome Institute"/>
            <person name="Kjaerbolling I."/>
            <person name="Vesth T."/>
            <person name="Frisvad J.C."/>
            <person name="Nybo J.L."/>
            <person name="Theobald S."/>
            <person name="Kildgaard S."/>
            <person name="Isbrandt T."/>
            <person name="Kuo A."/>
            <person name="Sato A."/>
            <person name="Lyhne E.K."/>
            <person name="Kogle M.E."/>
            <person name="Wiebenga A."/>
            <person name="Kun R.S."/>
            <person name="Lubbers R.J."/>
            <person name="Makela M.R."/>
            <person name="Barry K."/>
            <person name="Chovatia M."/>
            <person name="Clum A."/>
            <person name="Daum C."/>
            <person name="Haridas S."/>
            <person name="He G."/>
            <person name="LaButti K."/>
            <person name="Lipzen A."/>
            <person name="Mondo S."/>
            <person name="Riley R."/>
            <person name="Salamov A."/>
            <person name="Simmons B.A."/>
            <person name="Magnuson J.K."/>
            <person name="Henrissat B."/>
            <person name="Mortensen U.H."/>
            <person name="Larsen T.O."/>
            <person name="Devries R.P."/>
            <person name="Grigoriev I.V."/>
            <person name="Machida M."/>
            <person name="Baker S.E."/>
            <person name="Andersen M.R."/>
        </authorList>
    </citation>
    <scope>NUCLEOTIDE SEQUENCE [LARGE SCALE GENOMIC DNA]</scope>
    <source>
        <strain evidence="1 2">CBS 117626</strain>
    </source>
</reference>
<evidence type="ECO:0000313" key="2">
    <source>
        <dbReference type="Proteomes" id="UP000326950"/>
    </source>
</evidence>
<proteinExistence type="predicted"/>
<dbReference type="PANTHER" id="PTHR21310">
    <property type="entry name" value="AMINOGLYCOSIDE PHOSPHOTRANSFERASE-RELATED-RELATED"/>
    <property type="match status" value="1"/>
</dbReference>
<organism evidence="1 2">
    <name type="scientific">Aspergillus tamarii</name>
    <dbReference type="NCBI Taxonomy" id="41984"/>
    <lineage>
        <taxon>Eukaryota</taxon>
        <taxon>Fungi</taxon>
        <taxon>Dikarya</taxon>
        <taxon>Ascomycota</taxon>
        <taxon>Pezizomycotina</taxon>
        <taxon>Eurotiomycetes</taxon>
        <taxon>Eurotiomycetidae</taxon>
        <taxon>Eurotiales</taxon>
        <taxon>Aspergillaceae</taxon>
        <taxon>Aspergillus</taxon>
        <taxon>Aspergillus subgen. Circumdati</taxon>
    </lineage>
</organism>
<gene>
    <name evidence="1" type="ORF">BDV40DRAFT_298230</name>
</gene>
<evidence type="ECO:0000313" key="1">
    <source>
        <dbReference type="EMBL" id="KAE8164665.1"/>
    </source>
</evidence>
<keyword evidence="2" id="KW-1185">Reference proteome</keyword>
<name>A0A5N6V163_ASPTM</name>
<protein>
    <recommendedName>
        <fullName evidence="3">Aminoglycoside phosphotransferase domain-containing protein</fullName>
    </recommendedName>
</protein>
<sequence length="353" mass="40878">MDFINGVCLNNVLGDCDSRLLKEEISEIDVEYVYRQMAQFMLQLFPIDFDHIGSLPTRKTKFAALSRPLTCPLHEILRVGGVNAFGDRAHGLQSTTRQYFEYVNNQDWQQLLLQPNSIAGPRNARSRYAALNILKSLIPELTNATYDRRPFKLICDDFGMANVIVRGTDDLTIAGMVDIEWVYAGPAQLFGSAPWWLLLDRPVNDEWDFEDGEAPKTTDRYFECFEIFIRVLEEEETRMTEDGRRELTELVKWSRDTGAMWLHMLLSSSFFDNLTFPYMQLRKHKDAQWWDERMKDHGNTEEVEKFVADKLKDLAAYYEIKDKVEHYKVIMGNEEMSAEDFISSVSSILGSNG</sequence>
<dbReference type="InterPro" id="IPR051678">
    <property type="entry name" value="AGP_Transferase"/>
</dbReference>
<dbReference type="PANTHER" id="PTHR21310:SF37">
    <property type="entry name" value="AMINOGLYCOSIDE PHOSPHOTRANSFERASE DOMAIN-CONTAINING PROTEIN"/>
    <property type="match status" value="1"/>
</dbReference>
<dbReference type="EMBL" id="ML738606">
    <property type="protein sequence ID" value="KAE8164665.1"/>
    <property type="molecule type" value="Genomic_DNA"/>
</dbReference>
<accession>A0A5N6V163</accession>
<dbReference type="AlphaFoldDB" id="A0A5N6V163"/>
<evidence type="ECO:0008006" key="3">
    <source>
        <dbReference type="Google" id="ProtNLM"/>
    </source>
</evidence>
<dbReference type="Proteomes" id="UP000326950">
    <property type="component" value="Unassembled WGS sequence"/>
</dbReference>
<dbReference type="OrthoDB" id="5412996at2759"/>